<name>A0ABU8TUH5_METWO</name>
<dbReference type="Pfam" id="PF01041">
    <property type="entry name" value="DegT_DnrJ_EryC1"/>
    <property type="match status" value="1"/>
</dbReference>
<keyword evidence="1" id="KW-0663">Pyridoxal phosphate</keyword>
<keyword evidence="3" id="KW-1185">Reference proteome</keyword>
<evidence type="ECO:0000313" key="3">
    <source>
        <dbReference type="Proteomes" id="UP001369247"/>
    </source>
</evidence>
<organism evidence="2 3">
    <name type="scientific">Methanothermobacter wolfeii</name>
    <name type="common">Methanobacterium wolfei</name>
    <dbReference type="NCBI Taxonomy" id="145261"/>
    <lineage>
        <taxon>Archaea</taxon>
        <taxon>Methanobacteriati</taxon>
        <taxon>Methanobacteriota</taxon>
        <taxon>Methanomada group</taxon>
        <taxon>Methanobacteria</taxon>
        <taxon>Methanobacteriales</taxon>
        <taxon>Methanobacteriaceae</taxon>
        <taxon>Methanothermobacter</taxon>
    </lineage>
</organism>
<dbReference type="RefSeq" id="WP_321212111.1">
    <property type="nucleotide sequence ID" value="NZ_JAXUHJ010000008.1"/>
</dbReference>
<proteinExistence type="inferred from homology"/>
<dbReference type="SUPFAM" id="SSF53383">
    <property type="entry name" value="PLP-dependent transferases"/>
    <property type="match status" value="1"/>
</dbReference>
<dbReference type="Proteomes" id="UP001369247">
    <property type="component" value="Unassembled WGS sequence"/>
</dbReference>
<evidence type="ECO:0000313" key="2">
    <source>
        <dbReference type="EMBL" id="MEJ8542707.1"/>
    </source>
</evidence>
<comment type="similarity">
    <text evidence="1">Belongs to the DegT/DnrJ/EryC1 family.</text>
</comment>
<dbReference type="EMBL" id="JAXUHJ010000008">
    <property type="protein sequence ID" value="MEJ8542707.1"/>
    <property type="molecule type" value="Genomic_DNA"/>
</dbReference>
<accession>A0ABU8TUH5</accession>
<dbReference type="InterPro" id="IPR015424">
    <property type="entry name" value="PyrdxlP-dep_Trfase"/>
</dbReference>
<evidence type="ECO:0000256" key="1">
    <source>
        <dbReference type="RuleBase" id="RU004508"/>
    </source>
</evidence>
<protein>
    <submittedName>
        <fullName evidence="2">DegT/DnrJ/EryC1/StrS family aminotransferase</fullName>
    </submittedName>
</protein>
<dbReference type="InterPro" id="IPR015421">
    <property type="entry name" value="PyrdxlP-dep_Trfase_major"/>
</dbReference>
<sequence length="329" mass="36092">MNSETPAEMMEDLEPLRLRFREPSPETKRAICKAALYREIPDPEKKIRRITGHRYARLLSSGNAAILLTVSRLDGPILVPDQGGWRGFKRIPEILGREVFTVKTEMGIIDPEVLESRLEDTGARAVFVTSFAGYTAEQPIAELSDICRSHDAILVEDASGSVSDPLERLCNGKKSHIIIASTGSPKTVNASGGGFISTSIPEFVQQDMLLSALKADPYVRAAVAAELDVARRNLTETLRACSYLKEKLEGAFHPEKRGINVIIPSSTPREDVKTLRKLITADGRSIFTACPSPDRILESAVAVEVKNLDVGCLTHENLERMAEIISSVI</sequence>
<dbReference type="GeneID" id="86199036"/>
<gene>
    <name evidence="2" type="ORF">U2150_04280</name>
</gene>
<dbReference type="Gene3D" id="3.40.640.10">
    <property type="entry name" value="Type I PLP-dependent aspartate aminotransferase-like (Major domain)"/>
    <property type="match status" value="1"/>
</dbReference>
<comment type="caution">
    <text evidence="2">The sequence shown here is derived from an EMBL/GenBank/DDBJ whole genome shotgun (WGS) entry which is preliminary data.</text>
</comment>
<reference evidence="2 3" key="1">
    <citation type="submission" date="2023-12" db="EMBL/GenBank/DDBJ databases">
        <title>Phenotypic and Genomic Characterization of Methanothermobacter wolfeii Strain BSEL, a CO2-Capturing Archaeon with Minimal Nutrient Requirements.</title>
        <authorList>
            <person name="Ale Enriquez F."/>
            <person name="Ahring B.K."/>
        </authorList>
    </citation>
    <scope>NUCLEOTIDE SEQUENCE [LARGE SCALE GENOMIC DNA]</scope>
    <source>
        <strain evidence="2 3">BSEL-1</strain>
    </source>
</reference>
<keyword evidence="2" id="KW-0032">Aminotransferase</keyword>
<dbReference type="GO" id="GO:0008483">
    <property type="term" value="F:transaminase activity"/>
    <property type="evidence" value="ECO:0007669"/>
    <property type="project" value="UniProtKB-KW"/>
</dbReference>
<dbReference type="InterPro" id="IPR000653">
    <property type="entry name" value="DegT/StrS_aminotransferase"/>
</dbReference>
<keyword evidence="2" id="KW-0808">Transferase</keyword>